<dbReference type="Pfam" id="PF01370">
    <property type="entry name" value="Epimerase"/>
    <property type="match status" value="1"/>
</dbReference>
<dbReference type="InterPro" id="IPR029303">
    <property type="entry name" value="CapF_C"/>
</dbReference>
<feature type="domain" description="NAD-dependent epimerase/dehydratase" evidence="1">
    <location>
        <begin position="3"/>
        <end position="188"/>
    </location>
</feature>
<dbReference type="NCBIfam" id="NF047837">
    <property type="entry name" value="UDPAcbARedWbcJ"/>
    <property type="match status" value="1"/>
</dbReference>
<comment type="caution">
    <text evidence="3">The sequence shown here is derived from an EMBL/GenBank/DDBJ whole genome shotgun (WGS) entry which is preliminary data.</text>
</comment>
<evidence type="ECO:0000313" key="3">
    <source>
        <dbReference type="EMBL" id="MBO1926323.1"/>
    </source>
</evidence>
<organism evidence="3 4">
    <name type="scientific">Thiomicrorhabdus marina</name>
    <dbReference type="NCBI Taxonomy" id="2818442"/>
    <lineage>
        <taxon>Bacteria</taxon>
        <taxon>Pseudomonadati</taxon>
        <taxon>Pseudomonadota</taxon>
        <taxon>Gammaproteobacteria</taxon>
        <taxon>Thiotrichales</taxon>
        <taxon>Piscirickettsiaceae</taxon>
        <taxon>Thiomicrorhabdus</taxon>
    </lineage>
</organism>
<name>A0ABS3Q1X2_9GAMM</name>
<dbReference type="InterPro" id="IPR001509">
    <property type="entry name" value="Epimerase_deHydtase"/>
</dbReference>
<dbReference type="PANTHER" id="PTHR43245">
    <property type="entry name" value="BIFUNCTIONAL POLYMYXIN RESISTANCE PROTEIN ARNA"/>
    <property type="match status" value="1"/>
</dbReference>
<dbReference type="Pfam" id="PF14667">
    <property type="entry name" value="Polysacc_synt_C"/>
    <property type="match status" value="1"/>
</dbReference>
<evidence type="ECO:0000259" key="2">
    <source>
        <dbReference type="Pfam" id="PF14667"/>
    </source>
</evidence>
<gene>
    <name evidence="3" type="ORF">J3998_01930</name>
</gene>
<feature type="domain" description="Capsular polysaccharide assembling protein CapF C-terminal" evidence="2">
    <location>
        <begin position="254"/>
        <end position="364"/>
    </location>
</feature>
<dbReference type="PANTHER" id="PTHR43245:SF55">
    <property type="entry name" value="NAD(P)-BINDING DOMAIN-CONTAINING PROTEIN"/>
    <property type="match status" value="1"/>
</dbReference>
<evidence type="ECO:0000313" key="4">
    <source>
        <dbReference type="Proteomes" id="UP000664835"/>
    </source>
</evidence>
<dbReference type="Proteomes" id="UP000664835">
    <property type="component" value="Unassembled WGS sequence"/>
</dbReference>
<proteinExistence type="predicted"/>
<dbReference type="InterPro" id="IPR050177">
    <property type="entry name" value="Lipid_A_modif_metabolic_enz"/>
</dbReference>
<dbReference type="InterPro" id="IPR036291">
    <property type="entry name" value="NAD(P)-bd_dom_sf"/>
</dbReference>
<dbReference type="SUPFAM" id="SSF51182">
    <property type="entry name" value="RmlC-like cupins"/>
    <property type="match status" value="1"/>
</dbReference>
<dbReference type="RefSeq" id="WP_208147099.1">
    <property type="nucleotide sequence ID" value="NZ_JAGETV010000002.1"/>
</dbReference>
<dbReference type="SUPFAM" id="SSF51735">
    <property type="entry name" value="NAD(P)-binding Rossmann-fold domains"/>
    <property type="match status" value="1"/>
</dbReference>
<dbReference type="InterPro" id="IPR014710">
    <property type="entry name" value="RmlC-like_jellyroll"/>
</dbReference>
<dbReference type="Gene3D" id="2.60.120.10">
    <property type="entry name" value="Jelly Rolls"/>
    <property type="match status" value="1"/>
</dbReference>
<accession>A0ABS3Q1X2</accession>
<sequence>MKVLVTGAEGFIGKNLCVTLQRRTDLEVIKFTRESNSADLSGLVAQVDFIFHLAGVNRPKEEREFFEGNADLTKLICGAIRASGRQIPIVLSSSIQVERMNPYGRSKLQAEMHLLNLYMESENRVYIYRLPNVFGKWCKPNYNSVVATFCHNISHDLPIQINDPDAQMNLVHIGDVVTSFIKVMTEQPKETLHIDVEPVYQTTVGQLAEQLQQFKASRETLITEAVGDGFMRVLYATYISYISPDDFNYPLTKHEDPRGVFVEMLKTKDSGQFSFFTAHPGVTRGGHYHHVKTEKFLVIKGKARFGFRHIVTDEVSEIFTSGDQPEIVETVPGWAHDITNVGDDEMVVMLWANENFNPKKPDTVAYKVL</sequence>
<dbReference type="InterPro" id="IPR011051">
    <property type="entry name" value="RmlC_Cupin_sf"/>
</dbReference>
<evidence type="ECO:0000259" key="1">
    <source>
        <dbReference type="Pfam" id="PF01370"/>
    </source>
</evidence>
<dbReference type="EMBL" id="JAGETV010000002">
    <property type="protein sequence ID" value="MBO1926323.1"/>
    <property type="molecule type" value="Genomic_DNA"/>
</dbReference>
<reference evidence="3 4" key="1">
    <citation type="submission" date="2021-03" db="EMBL/GenBank/DDBJ databases">
        <title>Thiomicrorhabdus sp.nov.,novel sulfur-oxidizing bacteria isolated from coastal sediment.</title>
        <authorList>
            <person name="Liu X."/>
        </authorList>
    </citation>
    <scope>NUCLEOTIDE SEQUENCE [LARGE SCALE GENOMIC DNA]</scope>
    <source>
        <strain evidence="3 4">6S2-11</strain>
    </source>
</reference>
<dbReference type="Gene3D" id="3.40.50.720">
    <property type="entry name" value="NAD(P)-binding Rossmann-like Domain"/>
    <property type="match status" value="1"/>
</dbReference>
<protein>
    <submittedName>
        <fullName evidence="3">NAD-dependent epimerase/dehydratase family protein</fullName>
    </submittedName>
</protein>
<dbReference type="CDD" id="cd07007">
    <property type="entry name" value="cupin_CapF-like_C"/>
    <property type="match status" value="1"/>
</dbReference>
<keyword evidence="4" id="KW-1185">Reference proteome</keyword>